<dbReference type="PANTHER" id="PTHR43875">
    <property type="entry name" value="MALTODEXTRIN IMPORT ATP-BINDING PROTEIN MSMX"/>
    <property type="match status" value="1"/>
</dbReference>
<gene>
    <name evidence="7" type="ORF">GF339_09495</name>
</gene>
<dbReference type="Proteomes" id="UP000649604">
    <property type="component" value="Unassembled WGS sequence"/>
</dbReference>
<dbReference type="AlphaFoldDB" id="A0A9D5JW57"/>
<name>A0A9D5JW57_9BACT</name>
<dbReference type="GO" id="GO:0016887">
    <property type="term" value="F:ATP hydrolysis activity"/>
    <property type="evidence" value="ECO:0007669"/>
    <property type="project" value="InterPro"/>
</dbReference>
<dbReference type="InterPro" id="IPR008995">
    <property type="entry name" value="Mo/tungstate-bd_C_term_dom"/>
</dbReference>
<dbReference type="Gene3D" id="3.40.50.300">
    <property type="entry name" value="P-loop containing nucleotide triphosphate hydrolases"/>
    <property type="match status" value="1"/>
</dbReference>
<dbReference type="EMBL" id="WJJP01000301">
    <property type="protein sequence ID" value="MBD3324806.1"/>
    <property type="molecule type" value="Genomic_DNA"/>
</dbReference>
<evidence type="ECO:0000256" key="4">
    <source>
        <dbReference type="ARBA" id="ARBA00022840"/>
    </source>
</evidence>
<evidence type="ECO:0000313" key="8">
    <source>
        <dbReference type="Proteomes" id="UP000649604"/>
    </source>
</evidence>
<dbReference type="Gene3D" id="2.40.50.100">
    <property type="match status" value="1"/>
</dbReference>
<keyword evidence="1" id="KW-0813">Transport</keyword>
<dbReference type="InterPro" id="IPR027417">
    <property type="entry name" value="P-loop_NTPase"/>
</dbReference>
<keyword evidence="4 7" id="KW-0067">ATP-binding</keyword>
<dbReference type="GO" id="GO:0015408">
    <property type="term" value="F:ABC-type ferric iron transporter activity"/>
    <property type="evidence" value="ECO:0007669"/>
    <property type="project" value="InterPro"/>
</dbReference>
<dbReference type="Pfam" id="PF00005">
    <property type="entry name" value="ABC_tran"/>
    <property type="match status" value="1"/>
</dbReference>
<reference evidence="7" key="1">
    <citation type="submission" date="2019-11" db="EMBL/GenBank/DDBJ databases">
        <title>Microbial mats filling the niche in hypersaline microbial mats.</title>
        <authorList>
            <person name="Wong H.L."/>
            <person name="Macleod F.I."/>
            <person name="White R.A. III"/>
            <person name="Burns B.P."/>
        </authorList>
    </citation>
    <scope>NUCLEOTIDE SEQUENCE</scope>
    <source>
        <strain evidence="7">Rbin_158</strain>
    </source>
</reference>
<proteinExistence type="predicted"/>
<dbReference type="InterPro" id="IPR003439">
    <property type="entry name" value="ABC_transporter-like_ATP-bd"/>
</dbReference>
<dbReference type="GO" id="GO:0005524">
    <property type="term" value="F:ATP binding"/>
    <property type="evidence" value="ECO:0007669"/>
    <property type="project" value="UniProtKB-KW"/>
</dbReference>
<evidence type="ECO:0000313" key="7">
    <source>
        <dbReference type="EMBL" id="MBD3324806.1"/>
    </source>
</evidence>
<dbReference type="InterPro" id="IPR003593">
    <property type="entry name" value="AAA+_ATPase"/>
</dbReference>
<dbReference type="PROSITE" id="PS50893">
    <property type="entry name" value="ABC_TRANSPORTER_2"/>
    <property type="match status" value="1"/>
</dbReference>
<evidence type="ECO:0000259" key="6">
    <source>
        <dbReference type="PROSITE" id="PS50893"/>
    </source>
</evidence>
<dbReference type="InterPro" id="IPR047641">
    <property type="entry name" value="ABC_transpr_MalK/UgpC-like"/>
</dbReference>
<accession>A0A9D5JW57</accession>
<dbReference type="SUPFAM" id="SSF50331">
    <property type="entry name" value="MOP-like"/>
    <property type="match status" value="1"/>
</dbReference>
<keyword evidence="3" id="KW-0547">Nucleotide-binding</keyword>
<feature type="domain" description="ABC transporter" evidence="6">
    <location>
        <begin position="4"/>
        <end position="235"/>
    </location>
</feature>
<keyword evidence="2" id="KW-1003">Cell membrane</keyword>
<dbReference type="InterPro" id="IPR015853">
    <property type="entry name" value="ABC_transpr_FbpC"/>
</dbReference>
<evidence type="ECO:0000256" key="3">
    <source>
        <dbReference type="ARBA" id="ARBA00022741"/>
    </source>
</evidence>
<dbReference type="SUPFAM" id="SSF52540">
    <property type="entry name" value="P-loop containing nucleoside triphosphate hydrolases"/>
    <property type="match status" value="1"/>
</dbReference>
<comment type="caution">
    <text evidence="7">The sequence shown here is derived from an EMBL/GenBank/DDBJ whole genome shotgun (WGS) entry which is preliminary data.</text>
</comment>
<protein>
    <submittedName>
        <fullName evidence="7">ATP-binding cassette domain-containing protein</fullName>
    </submittedName>
</protein>
<keyword evidence="5" id="KW-0472">Membrane</keyword>
<evidence type="ECO:0000256" key="5">
    <source>
        <dbReference type="ARBA" id="ARBA00023136"/>
    </source>
</evidence>
<dbReference type="GO" id="GO:0055052">
    <property type="term" value="C:ATP-binding cassette (ABC) transporter complex, substrate-binding subunit-containing"/>
    <property type="evidence" value="ECO:0007669"/>
    <property type="project" value="TreeGrafter"/>
</dbReference>
<evidence type="ECO:0000256" key="2">
    <source>
        <dbReference type="ARBA" id="ARBA00022475"/>
    </source>
</evidence>
<dbReference type="FunFam" id="3.40.50.300:FF:000042">
    <property type="entry name" value="Maltose/maltodextrin ABC transporter, ATP-binding protein"/>
    <property type="match status" value="1"/>
</dbReference>
<organism evidence="7 8">
    <name type="scientific">candidate division KSB3 bacterium</name>
    <dbReference type="NCBI Taxonomy" id="2044937"/>
    <lineage>
        <taxon>Bacteria</taxon>
        <taxon>candidate division KSB3</taxon>
    </lineage>
</organism>
<dbReference type="PANTHER" id="PTHR43875:SF1">
    <property type="entry name" value="OSMOPROTECTIVE COMPOUNDS UPTAKE ATP-BINDING PROTEIN GGTA"/>
    <property type="match status" value="1"/>
</dbReference>
<dbReference type="SMART" id="SM00382">
    <property type="entry name" value="AAA"/>
    <property type="match status" value="1"/>
</dbReference>
<sequence length="367" mass="41113">MAEIRLVNVRKAFKDVVAVRDVTIAFPTSTVTGLLGPSGCGKTTMMRIIAGLETPTAGDVYFDDERVTDLPPRKRNIGMVFQYPVVYQGISVYRNIELPLREDKELSETDRRQRVEEVISILGLEESAHKATSQLDMGTRQKVAVARAVARQPRIILFDEPITNVDVETKIQLKQALKKLSRQHQQTIIYVTHDQTEAMTLADQIALMQEGEIVQRDEPRKLYNYPNNVFGGWFLGNPGMNFFEQSLDVVNGSAQVTSPLFPTPVKIAASEAPLSAAQRVTLGIRPEQVQLGLQETPLSVRGRVLRKFIVVGGQYLVTIMLGDRRLKAKVDADRGRHIRDEVWVKCPFEWVTVFGADGNRLEATLSL</sequence>
<dbReference type="CDD" id="cd03259">
    <property type="entry name" value="ABC_Carb_Solutes_like"/>
    <property type="match status" value="1"/>
</dbReference>
<evidence type="ECO:0000256" key="1">
    <source>
        <dbReference type="ARBA" id="ARBA00022448"/>
    </source>
</evidence>